<organism evidence="7 8">
    <name type="scientific">Lentilactobacillus kosonis</name>
    <dbReference type="NCBI Taxonomy" id="2810561"/>
    <lineage>
        <taxon>Bacteria</taxon>
        <taxon>Bacillati</taxon>
        <taxon>Bacillota</taxon>
        <taxon>Bacilli</taxon>
        <taxon>Lactobacillales</taxon>
        <taxon>Lactobacillaceae</taxon>
        <taxon>Lentilactobacillus</taxon>
    </lineage>
</organism>
<dbReference type="Gene3D" id="3.40.1710.10">
    <property type="entry name" value="abc type-2 transporter like domain"/>
    <property type="match status" value="1"/>
</dbReference>
<evidence type="ECO:0000256" key="3">
    <source>
        <dbReference type="ARBA" id="ARBA00022989"/>
    </source>
</evidence>
<evidence type="ECO:0000313" key="8">
    <source>
        <dbReference type="Proteomes" id="UP000286974"/>
    </source>
</evidence>
<reference evidence="7 8" key="1">
    <citation type="submission" date="2017-11" db="EMBL/GenBank/DDBJ databases">
        <title>Draft Genome Sequence of Lactobacillus curieae NBRC 111893 isolated from Koso, a Japanese sugar-Vegetable Fermented Beverage.</title>
        <authorList>
            <person name="Chiou T.Y."/>
            <person name="Oshima K."/>
            <person name="Suda W."/>
            <person name="Hattori M."/>
            <person name="Takahashi T."/>
        </authorList>
    </citation>
    <scope>NUCLEOTIDE SEQUENCE [LARGE SCALE GENOMIC DNA]</scope>
    <source>
        <strain evidence="7 8">NBRC111893</strain>
    </source>
</reference>
<comment type="subcellular location">
    <subcellularLocation>
        <location evidence="1">Membrane</location>
        <topology evidence="1">Multi-pass membrane protein</topology>
    </subcellularLocation>
</comment>
<evidence type="ECO:0000256" key="2">
    <source>
        <dbReference type="ARBA" id="ARBA00022692"/>
    </source>
</evidence>
<keyword evidence="4 5" id="KW-0472">Membrane</keyword>
<dbReference type="GO" id="GO:0016020">
    <property type="term" value="C:membrane"/>
    <property type="evidence" value="ECO:0007669"/>
    <property type="project" value="UniProtKB-SubCell"/>
</dbReference>
<gene>
    <name evidence="7" type="ORF">NBRC111893_546</name>
</gene>
<evidence type="ECO:0000256" key="5">
    <source>
        <dbReference type="SAM" id="Phobius"/>
    </source>
</evidence>
<comment type="caution">
    <text evidence="7">The sequence shown here is derived from an EMBL/GenBank/DDBJ whole genome shotgun (WGS) entry which is preliminary data.</text>
</comment>
<evidence type="ECO:0000256" key="4">
    <source>
        <dbReference type="ARBA" id="ARBA00023136"/>
    </source>
</evidence>
<name>A0A401FJ34_9LACO</name>
<evidence type="ECO:0000256" key="1">
    <source>
        <dbReference type="ARBA" id="ARBA00004141"/>
    </source>
</evidence>
<dbReference type="AlphaFoldDB" id="A0A401FJ34"/>
<feature type="transmembrane region" description="Helical" evidence="5">
    <location>
        <begin position="297"/>
        <end position="322"/>
    </location>
</feature>
<feature type="transmembrane region" description="Helical" evidence="5">
    <location>
        <begin position="9"/>
        <end position="32"/>
    </location>
</feature>
<dbReference type="GO" id="GO:0140359">
    <property type="term" value="F:ABC-type transporter activity"/>
    <property type="evidence" value="ECO:0007669"/>
    <property type="project" value="InterPro"/>
</dbReference>
<dbReference type="OrthoDB" id="2208410at2"/>
<feature type="transmembrane region" description="Helical" evidence="5">
    <location>
        <begin position="384"/>
        <end position="407"/>
    </location>
</feature>
<sequence length="422" mass="46543">MNKWFKHPIAYFAIGVAIICGLAFLGAALPGFGNMPNGTKNMQIVVVDYDQSTGSKTMTKGLKDNLPFKVKRTDSKLASIKSQLTNRSAALAVVLPKNFIKDVKQQKTPHIKFYVNDSNGMLQNSLNRSIISQIETKIKDNLTSQKTTGMIASLIAPNVAKQVQVRAQKQARNITNPAQLAGMRKLMPKQIQLQVQKQASKMAQRLGGGLIAKTVHINKMPSSYKYQMAPMFLNLGTYLGVMIMTIILTMMFMSARFSMGKVKAYFAYQVTGILASIIVPFFTIGLLRALINFSGTTFWALVGTQMLFVFAAFEFSSIFTFLCGSIPSMIILLPLMAMQVVAGGGILPRVVLNNFYQNISKVTPMYQGITNSFNVLYGGSIDPYIQSLGWIAVVGIICSMLFAWIGYRQKHIGVFASIMQVN</sequence>
<evidence type="ECO:0000313" key="7">
    <source>
        <dbReference type="EMBL" id="GAY72400.1"/>
    </source>
</evidence>
<evidence type="ECO:0000259" key="6">
    <source>
        <dbReference type="Pfam" id="PF12698"/>
    </source>
</evidence>
<dbReference type="EMBL" id="BEXA01000001">
    <property type="protein sequence ID" value="GAY72400.1"/>
    <property type="molecule type" value="Genomic_DNA"/>
</dbReference>
<dbReference type="RefSeq" id="WP_125007814.1">
    <property type="nucleotide sequence ID" value="NZ_BEXA01000001.1"/>
</dbReference>
<dbReference type="InterPro" id="IPR013525">
    <property type="entry name" value="ABC2_TM"/>
</dbReference>
<protein>
    <submittedName>
        <fullName evidence="7">Conserved domain protein</fullName>
    </submittedName>
</protein>
<dbReference type="InterPro" id="IPR051328">
    <property type="entry name" value="T7SS_ABC-Transporter"/>
</dbReference>
<keyword evidence="3 5" id="KW-1133">Transmembrane helix</keyword>
<feature type="transmembrane region" description="Helical" evidence="5">
    <location>
        <begin position="231"/>
        <end position="253"/>
    </location>
</feature>
<dbReference type="PANTHER" id="PTHR43077">
    <property type="entry name" value="TRANSPORT PERMEASE YVFS-RELATED"/>
    <property type="match status" value="1"/>
</dbReference>
<feature type="domain" description="ABC-2 type transporter transmembrane" evidence="6">
    <location>
        <begin position="18"/>
        <end position="403"/>
    </location>
</feature>
<proteinExistence type="predicted"/>
<keyword evidence="2 5" id="KW-0812">Transmembrane</keyword>
<dbReference type="PANTHER" id="PTHR43077:SF5">
    <property type="entry name" value="PHAGE INFECTION PROTEIN"/>
    <property type="match status" value="1"/>
</dbReference>
<feature type="transmembrane region" description="Helical" evidence="5">
    <location>
        <begin position="265"/>
        <end position="291"/>
    </location>
</feature>
<dbReference type="Pfam" id="PF12698">
    <property type="entry name" value="ABC2_membrane_3"/>
    <property type="match status" value="1"/>
</dbReference>
<accession>A0A401FJ34</accession>
<dbReference type="Proteomes" id="UP000286974">
    <property type="component" value="Unassembled WGS sequence"/>
</dbReference>
<feature type="transmembrane region" description="Helical" evidence="5">
    <location>
        <begin position="329"/>
        <end position="347"/>
    </location>
</feature>
<keyword evidence="8" id="KW-1185">Reference proteome</keyword>